<accession>A0A8S5THC2</accession>
<organism evidence="2">
    <name type="scientific">Siphoviridae sp. ct6Ob18</name>
    <dbReference type="NCBI Taxonomy" id="2827783"/>
    <lineage>
        <taxon>Viruses</taxon>
        <taxon>Duplodnaviria</taxon>
        <taxon>Heunggongvirae</taxon>
        <taxon>Uroviricota</taxon>
        <taxon>Caudoviricetes</taxon>
    </lineage>
</organism>
<evidence type="ECO:0000313" key="2">
    <source>
        <dbReference type="EMBL" id="DAF62536.1"/>
    </source>
</evidence>
<reference evidence="2" key="1">
    <citation type="journal article" date="2021" name="Proc. Natl. Acad. Sci. U.S.A.">
        <title>A Catalog of Tens of Thousands of Viruses from Human Metagenomes Reveals Hidden Associations with Chronic Diseases.</title>
        <authorList>
            <person name="Tisza M.J."/>
            <person name="Buck C.B."/>
        </authorList>
    </citation>
    <scope>NUCLEOTIDE SEQUENCE</scope>
    <source>
        <strain evidence="2">Ct6Ob18</strain>
    </source>
</reference>
<name>A0A8S5THC2_9CAUD</name>
<dbReference type="InterPro" id="IPR010024">
    <property type="entry name" value="CHP16711"/>
</dbReference>
<feature type="domain" description="YopX protein" evidence="1">
    <location>
        <begin position="48"/>
        <end position="179"/>
    </location>
</feature>
<dbReference type="SUPFAM" id="SSF159006">
    <property type="entry name" value="YopX-like"/>
    <property type="match status" value="1"/>
</dbReference>
<proteinExistence type="predicted"/>
<dbReference type="EMBL" id="BK032824">
    <property type="protein sequence ID" value="DAF62536.1"/>
    <property type="molecule type" value="Genomic_DNA"/>
</dbReference>
<protein>
    <submittedName>
        <fullName evidence="2">YopX protein</fullName>
    </submittedName>
</protein>
<dbReference type="Pfam" id="PF09643">
    <property type="entry name" value="YopX"/>
    <property type="match status" value="1"/>
</dbReference>
<evidence type="ECO:0000259" key="1">
    <source>
        <dbReference type="Pfam" id="PF09643"/>
    </source>
</evidence>
<sequence length="181" mass="21071">MITSEKDMKRCHLIEKRLSPSVEKRIKTRKLTGDNPQYGMVMNMRTIKFRGKNLYNNEWIFGDLIQYESGEMAIFSKKLSQYGCEATEMFNRSKVETTTVGQFTGLFDKNGKEIYEGDILHTITFGFNPEEYTAIILYRNCSFQLSNGRNLFYFGQSDLTKMDDTIVIGNIYDNPELIKEE</sequence>
<dbReference type="NCBIfam" id="TIGR01671">
    <property type="entry name" value="phage_TIGR01671"/>
    <property type="match status" value="1"/>
</dbReference>
<dbReference type="InterPro" id="IPR019096">
    <property type="entry name" value="YopX_protein"/>
</dbReference>
<dbReference type="Gene3D" id="2.30.30.290">
    <property type="entry name" value="YopX-like domains"/>
    <property type="match status" value="1"/>
</dbReference>
<dbReference type="InterPro" id="IPR023385">
    <property type="entry name" value="YopX-like_C"/>
</dbReference>